<comment type="similarity">
    <text evidence="2">Belongs to the methyl-accepting chemotaxis (MCP) protein family.</text>
</comment>
<evidence type="ECO:0000313" key="8">
    <source>
        <dbReference type="Proteomes" id="UP000199518"/>
    </source>
</evidence>
<dbReference type="GO" id="GO:0007165">
    <property type="term" value="P:signal transduction"/>
    <property type="evidence" value="ECO:0007669"/>
    <property type="project" value="UniProtKB-KW"/>
</dbReference>
<dbReference type="SUPFAM" id="SSF58104">
    <property type="entry name" value="Methyl-accepting chemotaxis protein (MCP) signaling domain"/>
    <property type="match status" value="1"/>
</dbReference>
<evidence type="ECO:0000313" key="7">
    <source>
        <dbReference type="EMBL" id="SFJ33707.1"/>
    </source>
</evidence>
<dbReference type="EMBL" id="FOQD01000018">
    <property type="protein sequence ID" value="SFJ33707.1"/>
    <property type="molecule type" value="Genomic_DNA"/>
</dbReference>
<evidence type="ECO:0000259" key="5">
    <source>
        <dbReference type="PROSITE" id="PS50111"/>
    </source>
</evidence>
<dbReference type="Proteomes" id="UP000199518">
    <property type="component" value="Unassembled WGS sequence"/>
</dbReference>
<keyword evidence="4" id="KW-1133">Transmembrane helix</keyword>
<accession>A0A1I3QKL8</accession>
<dbReference type="Pfam" id="PF12729">
    <property type="entry name" value="4HB_MCP_1"/>
    <property type="match status" value="1"/>
</dbReference>
<dbReference type="PANTHER" id="PTHR32089">
    <property type="entry name" value="METHYL-ACCEPTING CHEMOTAXIS PROTEIN MCPB"/>
    <property type="match status" value="1"/>
</dbReference>
<dbReference type="AlphaFoldDB" id="A0A1I3QKL8"/>
<evidence type="ECO:0000256" key="3">
    <source>
        <dbReference type="PROSITE-ProRule" id="PRU00284"/>
    </source>
</evidence>
<evidence type="ECO:0000256" key="4">
    <source>
        <dbReference type="SAM" id="Phobius"/>
    </source>
</evidence>
<dbReference type="Gene3D" id="1.10.287.950">
    <property type="entry name" value="Methyl-accepting chemotaxis protein"/>
    <property type="match status" value="1"/>
</dbReference>
<protein>
    <submittedName>
        <fullName evidence="7">Methyl-accepting chemotaxis protein</fullName>
    </submittedName>
</protein>
<feature type="transmembrane region" description="Helical" evidence="4">
    <location>
        <begin position="12"/>
        <end position="31"/>
    </location>
</feature>
<dbReference type="PROSITE" id="PS50885">
    <property type="entry name" value="HAMP"/>
    <property type="match status" value="1"/>
</dbReference>
<dbReference type="Pfam" id="PF00015">
    <property type="entry name" value="MCPsignal"/>
    <property type="match status" value="1"/>
</dbReference>
<name>A0A1I3QKL8_9PLAN</name>
<dbReference type="SMART" id="SM00304">
    <property type="entry name" value="HAMP"/>
    <property type="match status" value="2"/>
</dbReference>
<dbReference type="SMART" id="SM00283">
    <property type="entry name" value="MA"/>
    <property type="match status" value="1"/>
</dbReference>
<keyword evidence="4" id="KW-0812">Transmembrane</keyword>
<dbReference type="PROSITE" id="PS50111">
    <property type="entry name" value="CHEMOTAXIS_TRANSDUC_2"/>
    <property type="match status" value="1"/>
</dbReference>
<feature type="domain" description="HAMP" evidence="6">
    <location>
        <begin position="219"/>
        <end position="272"/>
    </location>
</feature>
<dbReference type="PANTHER" id="PTHR32089:SF112">
    <property type="entry name" value="LYSOZYME-LIKE PROTEIN-RELATED"/>
    <property type="match status" value="1"/>
</dbReference>
<dbReference type="RefSeq" id="WP_092054939.1">
    <property type="nucleotide sequence ID" value="NZ_FOQD01000018.1"/>
</dbReference>
<dbReference type="CDD" id="cd06225">
    <property type="entry name" value="HAMP"/>
    <property type="match status" value="1"/>
</dbReference>
<evidence type="ECO:0000256" key="1">
    <source>
        <dbReference type="ARBA" id="ARBA00023224"/>
    </source>
</evidence>
<gene>
    <name evidence="7" type="ORF">SAMN05421753_118104</name>
</gene>
<keyword evidence="1 3" id="KW-0807">Transducer</keyword>
<sequence>MRLTIGQKLGLGFGGVLVLMICSSLMVYFSLQRIQRSTELMTTHAVQALRACDDLLIALNRTTSATRGYLLLGQSSSQSTYFESEFTAAYQNVNDSVERLRPLYGNTANQQDRDRFQSISNLVVDFHATQQAVRDAGREAGTGPNRDFSKAIQVMETQSLPKSREIRTAAEALREAAVQQVAAAREQVDSDRQAASVMLSFSTILAVLMGVVVATVLTRSIVKTVQALLAGVKTVAAGNMTQPPLEITTGDEIGDLAHGFNQMVSSLRTILAEARVTAADVSTASSQIATGAQQQLASLNQTATSLNEITATAEEFKATMQEFADRAKAVHDAADETARRARDGMKLTQDSSRRIELVRSNALAAGESVVSLAEQMQRVGEITASVNEISEQTKLLALNASIEAARAGDEGRGFAVVAMQVRELANQSKEAAGRIEGLVTQIQRAMTTVVSKIEDGGRYSDDSQQLVQRVGAAFEEITSAIDQTRQAMGQINTGARQQELGITDLVASITEIDAASKESVAAAEQTQQSINAIEQRLQTLTTSIDRFEV</sequence>
<feature type="transmembrane region" description="Helical" evidence="4">
    <location>
        <begin position="195"/>
        <end position="217"/>
    </location>
</feature>
<dbReference type="STRING" id="1576369.SAMN05421753_118104"/>
<dbReference type="InterPro" id="IPR003660">
    <property type="entry name" value="HAMP_dom"/>
</dbReference>
<dbReference type="GO" id="GO:0016020">
    <property type="term" value="C:membrane"/>
    <property type="evidence" value="ECO:0007669"/>
    <property type="project" value="InterPro"/>
</dbReference>
<dbReference type="InterPro" id="IPR024478">
    <property type="entry name" value="HlyB_4HB_MCP"/>
</dbReference>
<dbReference type="InterPro" id="IPR004089">
    <property type="entry name" value="MCPsignal_dom"/>
</dbReference>
<keyword evidence="8" id="KW-1185">Reference proteome</keyword>
<reference evidence="8" key="1">
    <citation type="submission" date="2016-10" db="EMBL/GenBank/DDBJ databases">
        <authorList>
            <person name="Varghese N."/>
            <person name="Submissions S."/>
        </authorList>
    </citation>
    <scope>NUCLEOTIDE SEQUENCE [LARGE SCALE GENOMIC DNA]</scope>
    <source>
        <strain evidence="8">DSM 26348</strain>
    </source>
</reference>
<evidence type="ECO:0000259" key="6">
    <source>
        <dbReference type="PROSITE" id="PS50885"/>
    </source>
</evidence>
<keyword evidence="4" id="KW-0472">Membrane</keyword>
<feature type="domain" description="Methyl-accepting transducer" evidence="5">
    <location>
        <begin position="277"/>
        <end position="513"/>
    </location>
</feature>
<dbReference type="Pfam" id="PF00672">
    <property type="entry name" value="HAMP"/>
    <property type="match status" value="1"/>
</dbReference>
<proteinExistence type="inferred from homology"/>
<evidence type="ECO:0000256" key="2">
    <source>
        <dbReference type="ARBA" id="ARBA00029447"/>
    </source>
</evidence>
<dbReference type="OrthoDB" id="9772755at2"/>
<organism evidence="7 8">
    <name type="scientific">Planctomicrobium piriforme</name>
    <dbReference type="NCBI Taxonomy" id="1576369"/>
    <lineage>
        <taxon>Bacteria</taxon>
        <taxon>Pseudomonadati</taxon>
        <taxon>Planctomycetota</taxon>
        <taxon>Planctomycetia</taxon>
        <taxon>Planctomycetales</taxon>
        <taxon>Planctomycetaceae</taxon>
        <taxon>Planctomicrobium</taxon>
    </lineage>
</organism>